<accession>A0A6V7P239</accession>
<dbReference type="SUPFAM" id="SSF56672">
    <property type="entry name" value="DNA/RNA polymerases"/>
    <property type="match status" value="1"/>
</dbReference>
<dbReference type="InterPro" id="IPR043128">
    <property type="entry name" value="Rev_trsase/Diguanyl_cyclase"/>
</dbReference>
<feature type="region of interest" description="Disordered" evidence="1">
    <location>
        <begin position="74"/>
        <end position="125"/>
    </location>
</feature>
<protein>
    <recommendedName>
        <fullName evidence="2">Reverse transcriptase domain-containing protein</fullName>
    </recommendedName>
</protein>
<dbReference type="PANTHER" id="PTHR24559:SF436">
    <property type="entry name" value="RNA-DIRECTED DNA POLYMERASE HOMOLOG"/>
    <property type="match status" value="1"/>
</dbReference>
<dbReference type="PANTHER" id="PTHR24559">
    <property type="entry name" value="TRANSPOSON TY3-I GAG-POL POLYPROTEIN"/>
    <property type="match status" value="1"/>
</dbReference>
<sequence length="228" mass="26261">MEALAVLRQRHDQTVQDYTTDFWRQALALGISLNDPQVFRKYTAGLQERINDELHLFDVRDIASASQTAMAIERKNKLSRGEKPTRETCQGSMLEVPSRDETKEEDNRGKGTTTTATTSARSTSDAPTLIGRIDQANTSVSLMAMPKETSLYFYAIDERRSIPFLDDFVIVYLDDILIYSQSWEEYLVHVKKVFMLLEKHKLRLNRKKCEYSKQSLVYLGFMVDDSKL</sequence>
<name>A0A6V7P239_ANACO</name>
<evidence type="ECO:0000256" key="1">
    <source>
        <dbReference type="SAM" id="MobiDB-lite"/>
    </source>
</evidence>
<feature type="compositionally biased region" description="Basic and acidic residues" evidence="1">
    <location>
        <begin position="97"/>
        <end position="109"/>
    </location>
</feature>
<evidence type="ECO:0000313" key="3">
    <source>
        <dbReference type="EMBL" id="CAD1824901.1"/>
    </source>
</evidence>
<dbReference type="Gene3D" id="3.30.70.270">
    <property type="match status" value="1"/>
</dbReference>
<feature type="compositionally biased region" description="Basic and acidic residues" evidence="1">
    <location>
        <begin position="74"/>
        <end position="86"/>
    </location>
</feature>
<feature type="domain" description="Reverse transcriptase" evidence="2">
    <location>
        <begin position="166"/>
        <end position="222"/>
    </location>
</feature>
<evidence type="ECO:0000259" key="2">
    <source>
        <dbReference type="Pfam" id="PF00078"/>
    </source>
</evidence>
<organism evidence="3">
    <name type="scientific">Ananas comosus var. bracteatus</name>
    <name type="common">red pineapple</name>
    <dbReference type="NCBI Taxonomy" id="296719"/>
    <lineage>
        <taxon>Eukaryota</taxon>
        <taxon>Viridiplantae</taxon>
        <taxon>Streptophyta</taxon>
        <taxon>Embryophyta</taxon>
        <taxon>Tracheophyta</taxon>
        <taxon>Spermatophyta</taxon>
        <taxon>Magnoliopsida</taxon>
        <taxon>Liliopsida</taxon>
        <taxon>Poales</taxon>
        <taxon>Bromeliaceae</taxon>
        <taxon>Bromelioideae</taxon>
        <taxon>Ananas</taxon>
    </lineage>
</organism>
<feature type="compositionally biased region" description="Low complexity" evidence="1">
    <location>
        <begin position="112"/>
        <end position="125"/>
    </location>
</feature>
<dbReference type="InterPro" id="IPR053134">
    <property type="entry name" value="RNA-dir_DNA_polymerase"/>
</dbReference>
<proteinExistence type="predicted"/>
<dbReference type="InterPro" id="IPR000477">
    <property type="entry name" value="RT_dom"/>
</dbReference>
<dbReference type="Pfam" id="PF00078">
    <property type="entry name" value="RVT_1"/>
    <property type="match status" value="1"/>
</dbReference>
<dbReference type="AlphaFoldDB" id="A0A6V7P239"/>
<reference evidence="3" key="1">
    <citation type="submission" date="2020-07" db="EMBL/GenBank/DDBJ databases">
        <authorList>
            <person name="Lin J."/>
        </authorList>
    </citation>
    <scope>NUCLEOTIDE SEQUENCE</scope>
</reference>
<dbReference type="EMBL" id="LR862144">
    <property type="protein sequence ID" value="CAD1824901.1"/>
    <property type="molecule type" value="Genomic_DNA"/>
</dbReference>
<dbReference type="InterPro" id="IPR043502">
    <property type="entry name" value="DNA/RNA_pol_sf"/>
</dbReference>
<gene>
    <name evidence="3" type="ORF">CB5_LOCUS8112</name>
</gene>